<dbReference type="PANTHER" id="PTHR42723">
    <property type="entry name" value="CHLOROPHYLL SYNTHASE"/>
    <property type="match status" value="1"/>
</dbReference>
<reference evidence="7 8" key="1">
    <citation type="submission" date="2014-02" db="EMBL/GenBank/DDBJ databases">
        <authorList>
            <person name="Young C.-C."/>
            <person name="Hameed A."/>
            <person name="Huang H.-C."/>
            <person name="Shahina M."/>
        </authorList>
    </citation>
    <scope>NUCLEOTIDE SEQUENCE [LARGE SCALE GENOMIC DNA]</scope>
    <source>
        <strain evidence="7 8">CC-SAMT-1</strain>
    </source>
</reference>
<dbReference type="AlphaFoldDB" id="A0A0C5WFC8"/>
<keyword evidence="8" id="KW-1185">Reference proteome</keyword>
<feature type="transmembrane region" description="Helical" evidence="6">
    <location>
        <begin position="269"/>
        <end position="288"/>
    </location>
</feature>
<dbReference type="NCBIfam" id="NF009512">
    <property type="entry name" value="PRK12872.1-1"/>
    <property type="match status" value="1"/>
</dbReference>
<feature type="transmembrane region" description="Helical" evidence="6">
    <location>
        <begin position="98"/>
        <end position="115"/>
    </location>
</feature>
<accession>A0A0C5WFC8</accession>
<feature type="transmembrane region" description="Helical" evidence="6">
    <location>
        <begin position="28"/>
        <end position="51"/>
    </location>
</feature>
<evidence type="ECO:0000256" key="5">
    <source>
        <dbReference type="ARBA" id="ARBA00023136"/>
    </source>
</evidence>
<feature type="transmembrane region" description="Helical" evidence="6">
    <location>
        <begin position="122"/>
        <end position="146"/>
    </location>
</feature>
<dbReference type="PANTHER" id="PTHR42723:SF1">
    <property type="entry name" value="CHLOROPHYLL SYNTHASE, CHLOROPLASTIC"/>
    <property type="match status" value="1"/>
</dbReference>
<keyword evidence="5 6" id="KW-0472">Membrane</keyword>
<dbReference type="STRING" id="1454006.AW14_10005"/>
<keyword evidence="3 6" id="KW-0812">Transmembrane</keyword>
<dbReference type="KEGG" id="sze:AW14_10005"/>
<comment type="subcellular location">
    <subcellularLocation>
        <location evidence="1">Membrane</location>
        <topology evidence="1">Multi-pass membrane protein</topology>
    </subcellularLocation>
</comment>
<keyword evidence="4 6" id="KW-1133">Transmembrane helix</keyword>
<organism evidence="7 8">
    <name type="scientific">Siansivirga zeaxanthinifaciens CC-SAMT-1</name>
    <dbReference type="NCBI Taxonomy" id="1454006"/>
    <lineage>
        <taxon>Bacteria</taxon>
        <taxon>Pseudomonadati</taxon>
        <taxon>Bacteroidota</taxon>
        <taxon>Flavobacteriia</taxon>
        <taxon>Flavobacteriales</taxon>
        <taxon>Flavobacteriaceae</taxon>
        <taxon>Siansivirga</taxon>
    </lineage>
</organism>
<dbReference type="CDD" id="cd13961">
    <property type="entry name" value="PT_UbiA_DGGGPS"/>
    <property type="match status" value="1"/>
</dbReference>
<dbReference type="InterPro" id="IPR044878">
    <property type="entry name" value="UbiA_sf"/>
</dbReference>
<evidence type="ECO:0000256" key="1">
    <source>
        <dbReference type="ARBA" id="ARBA00004141"/>
    </source>
</evidence>
<dbReference type="EMBL" id="CP007202">
    <property type="protein sequence ID" value="AJR03909.1"/>
    <property type="molecule type" value="Genomic_DNA"/>
</dbReference>
<dbReference type="InterPro" id="IPR050475">
    <property type="entry name" value="Prenyltransferase_related"/>
</dbReference>
<evidence type="ECO:0000256" key="4">
    <source>
        <dbReference type="ARBA" id="ARBA00022989"/>
    </source>
</evidence>
<dbReference type="GO" id="GO:0016765">
    <property type="term" value="F:transferase activity, transferring alkyl or aryl (other than methyl) groups"/>
    <property type="evidence" value="ECO:0007669"/>
    <property type="project" value="InterPro"/>
</dbReference>
<evidence type="ECO:0000256" key="6">
    <source>
        <dbReference type="SAM" id="Phobius"/>
    </source>
</evidence>
<dbReference type="PATRIC" id="fig|1454006.5.peg.1983"/>
<dbReference type="Pfam" id="PF01040">
    <property type="entry name" value="UbiA"/>
    <property type="match status" value="1"/>
</dbReference>
<protein>
    <submittedName>
        <fullName evidence="7">Prenyltransferase</fullName>
    </submittedName>
</protein>
<dbReference type="GO" id="GO:0016020">
    <property type="term" value="C:membrane"/>
    <property type="evidence" value="ECO:0007669"/>
    <property type="project" value="UniProtKB-SubCell"/>
</dbReference>
<evidence type="ECO:0000256" key="2">
    <source>
        <dbReference type="ARBA" id="ARBA00022475"/>
    </source>
</evidence>
<keyword evidence="7" id="KW-0808">Transferase</keyword>
<proteinExistence type="predicted"/>
<name>A0A0C5WFC8_9FLAO</name>
<gene>
    <name evidence="7" type="primary">ubiA</name>
    <name evidence="7" type="ORF">AW14_10005</name>
</gene>
<dbReference type="Gene3D" id="1.10.357.140">
    <property type="entry name" value="UbiA prenyltransferase"/>
    <property type="match status" value="1"/>
</dbReference>
<dbReference type="InterPro" id="IPR000537">
    <property type="entry name" value="UbiA_prenyltransferase"/>
</dbReference>
<feature type="transmembrane region" description="Helical" evidence="6">
    <location>
        <begin position="72"/>
        <end position="92"/>
    </location>
</feature>
<dbReference type="Proteomes" id="UP000032229">
    <property type="component" value="Chromosome"/>
</dbReference>
<feature type="transmembrane region" description="Helical" evidence="6">
    <location>
        <begin position="233"/>
        <end position="257"/>
    </location>
</feature>
<keyword evidence="2" id="KW-1003">Cell membrane</keyword>
<sequence length="290" mass="32690">MIGMVQLLVKYAFLEPLGASVRLDTTGIIILILATMCIAAAGNIINDIYDVETDFVNKPNKLIVGKTITEKAAYNWFLIFNIVGVGLGSYLSHVVNKSAFFSLFVITSALLYMYATYLKQTVFFGNLVIAILVGLSVLIVGFFELIPSMNHLNRDTQLAFFKVIFHYSLFAFAINLIREIVKDIEDFKGDSKASIQTFPVRFGIKKATHFVFILTLILALIIVIYVNEILYKNIIAVLYFLIFIIGPLVYVAIKLLTTKTKKDLHQVSNLLKIIMLFGMLSLLLYKYILI</sequence>
<dbReference type="HOGENOM" id="CLU_073311_0_0_10"/>
<feature type="transmembrane region" description="Helical" evidence="6">
    <location>
        <begin position="158"/>
        <end position="177"/>
    </location>
</feature>
<evidence type="ECO:0000256" key="3">
    <source>
        <dbReference type="ARBA" id="ARBA00022692"/>
    </source>
</evidence>
<dbReference type="Gene3D" id="1.20.120.1780">
    <property type="entry name" value="UbiA prenyltransferase"/>
    <property type="match status" value="1"/>
</dbReference>
<evidence type="ECO:0000313" key="7">
    <source>
        <dbReference type="EMBL" id="AJR03909.1"/>
    </source>
</evidence>
<evidence type="ECO:0000313" key="8">
    <source>
        <dbReference type="Proteomes" id="UP000032229"/>
    </source>
</evidence>
<feature type="transmembrane region" description="Helical" evidence="6">
    <location>
        <begin position="207"/>
        <end position="227"/>
    </location>
</feature>